<evidence type="ECO:0000313" key="1">
    <source>
        <dbReference type="EMBL" id="RXR28979.1"/>
    </source>
</evidence>
<evidence type="ECO:0000313" key="2">
    <source>
        <dbReference type="Proteomes" id="UP000290958"/>
    </source>
</evidence>
<comment type="caution">
    <text evidence="1">The sequence shown here is derived from an EMBL/GenBank/DDBJ whole genome shotgun (WGS) entry which is preliminary data.</text>
</comment>
<name>A0A4Q1KIM1_9SPHN</name>
<sequence>MEYELQEIEAHQGPDLTFEGRLLGDYSAKSKSAPRWTDYEVWETRGGAWIVVVIGRTIEESEQDYYSVKVLAQGDEQARVIEAMDFMRWGYGPRALAKRLGWNLKVRVE</sequence>
<proteinExistence type="predicted"/>
<dbReference type="AlphaFoldDB" id="A0A4Q1KIM1"/>
<accession>A0A4Q1KIM1</accession>
<keyword evidence="2" id="KW-1185">Reference proteome</keyword>
<dbReference type="RefSeq" id="WP_129404043.1">
    <property type="nucleotide sequence ID" value="NZ_SBKP01000006.1"/>
</dbReference>
<protein>
    <submittedName>
        <fullName evidence="1">Uncharacterized protein</fullName>
    </submittedName>
</protein>
<dbReference type="OrthoDB" id="7597096at2"/>
<organism evidence="1 2">
    <name type="scientific">Sphingobium fluviale</name>
    <dbReference type="NCBI Taxonomy" id="2506423"/>
    <lineage>
        <taxon>Bacteria</taxon>
        <taxon>Pseudomonadati</taxon>
        <taxon>Pseudomonadota</taxon>
        <taxon>Alphaproteobacteria</taxon>
        <taxon>Sphingomonadales</taxon>
        <taxon>Sphingomonadaceae</taxon>
        <taxon>Sphingobium</taxon>
    </lineage>
</organism>
<dbReference type="Proteomes" id="UP000290958">
    <property type="component" value="Unassembled WGS sequence"/>
</dbReference>
<gene>
    <name evidence="1" type="ORF">EQG66_07830</name>
</gene>
<dbReference type="EMBL" id="SBKP01000006">
    <property type="protein sequence ID" value="RXR28979.1"/>
    <property type="molecule type" value="Genomic_DNA"/>
</dbReference>
<reference evidence="2" key="1">
    <citation type="submission" date="2019-01" db="EMBL/GenBank/DDBJ databases">
        <title>Cytophagaceae bacterium strain CAR-16.</title>
        <authorList>
            <person name="Chen W.-M."/>
        </authorList>
    </citation>
    <scope>NUCLEOTIDE SEQUENCE [LARGE SCALE GENOMIC DNA]</scope>
    <source>
        <strain evidence="2">CHR27</strain>
    </source>
</reference>